<proteinExistence type="predicted"/>
<evidence type="ECO:0000313" key="2">
    <source>
        <dbReference type="EMBL" id="KAG8464802.1"/>
    </source>
</evidence>
<evidence type="ECO:0008006" key="4">
    <source>
        <dbReference type="Google" id="ProtNLM"/>
    </source>
</evidence>
<keyword evidence="3" id="KW-1185">Reference proteome</keyword>
<dbReference type="OrthoDB" id="547680at2759"/>
<dbReference type="SUPFAM" id="SSF49785">
    <property type="entry name" value="Galactose-binding domain-like"/>
    <property type="match status" value="1"/>
</dbReference>
<dbReference type="InterPro" id="IPR008979">
    <property type="entry name" value="Galactose-bd-like_sf"/>
</dbReference>
<sequence length="399" mass="42949">MATRHRPHGVLLACLLLSRVVWTRVVWTRVSGFIPDELTEISSAYHTVEDAKTACGRDADCGGFTFAAGADEHVPGAVTRVWFKRTSEWFPDASNDWKSYIKQRTACARFTYRTHESGLLCCEGDCPRDATELRALECAPPIASNDGVLPSCSTLYGQAVALSTADARSWPPVRAMNLARAGSASMSSAYSGGPASWSDAASANDHSIGPSSMVHTNCGPTEWWRVELPTDAEVCQVVISNRHEYGFRLLAFELQLLASDGALLLAKPFRSTANHSLFALDPPVRPVRHVQLRGSARQPQCLHVHEVQVIGRAHNGARERERVRALLGAPEHGERNEWAAVTASGRADPPRASLVDGRGPVAGDGAPGALWCTGVAAAAVAVLVAVQAWHMSSLLAARF</sequence>
<protein>
    <recommendedName>
        <fullName evidence="4">Fucolectin tachylectin-4 pentraxin-1 domain-containing protein</fullName>
    </recommendedName>
</protein>
<dbReference type="AlphaFoldDB" id="A0A8J5XIH4"/>
<reference evidence="2" key="1">
    <citation type="submission" date="2021-05" db="EMBL/GenBank/DDBJ databases">
        <title>The genome of the haptophyte Pavlova lutheri (Diacronema luteri, Pavlovales) - a model for lipid biosynthesis in eukaryotic algae.</title>
        <authorList>
            <person name="Hulatt C.J."/>
            <person name="Posewitz M.C."/>
        </authorList>
    </citation>
    <scope>NUCLEOTIDE SEQUENCE</scope>
    <source>
        <strain evidence="2">NIVA-4/92</strain>
    </source>
</reference>
<comment type="caution">
    <text evidence="2">The sequence shown here is derived from an EMBL/GenBank/DDBJ whole genome shotgun (WGS) entry which is preliminary data.</text>
</comment>
<keyword evidence="1" id="KW-0732">Signal</keyword>
<evidence type="ECO:0000256" key="1">
    <source>
        <dbReference type="SAM" id="SignalP"/>
    </source>
</evidence>
<dbReference type="Proteomes" id="UP000751190">
    <property type="component" value="Unassembled WGS sequence"/>
</dbReference>
<organism evidence="2 3">
    <name type="scientific">Diacronema lutheri</name>
    <name type="common">Unicellular marine alga</name>
    <name type="synonym">Monochrysis lutheri</name>
    <dbReference type="NCBI Taxonomy" id="2081491"/>
    <lineage>
        <taxon>Eukaryota</taxon>
        <taxon>Haptista</taxon>
        <taxon>Haptophyta</taxon>
        <taxon>Pavlovophyceae</taxon>
        <taxon>Pavlovales</taxon>
        <taxon>Pavlovaceae</taxon>
        <taxon>Diacronema</taxon>
    </lineage>
</organism>
<accession>A0A8J5XIH4</accession>
<feature type="chain" id="PRO_5035171653" description="Fucolectin tachylectin-4 pentraxin-1 domain-containing protein" evidence="1">
    <location>
        <begin position="24"/>
        <end position="399"/>
    </location>
</feature>
<gene>
    <name evidence="2" type="ORF">KFE25_010170</name>
</gene>
<feature type="signal peptide" evidence="1">
    <location>
        <begin position="1"/>
        <end position="23"/>
    </location>
</feature>
<dbReference type="Gene3D" id="2.60.120.260">
    <property type="entry name" value="Galactose-binding domain-like"/>
    <property type="match status" value="1"/>
</dbReference>
<dbReference type="EMBL" id="JAGTXO010000012">
    <property type="protein sequence ID" value="KAG8464802.1"/>
    <property type="molecule type" value="Genomic_DNA"/>
</dbReference>
<name>A0A8J5XIH4_DIALT</name>
<evidence type="ECO:0000313" key="3">
    <source>
        <dbReference type="Proteomes" id="UP000751190"/>
    </source>
</evidence>